<dbReference type="Proteomes" id="UP001145021">
    <property type="component" value="Unassembled WGS sequence"/>
</dbReference>
<gene>
    <name evidence="3" type="ORF">LPJ64_002100</name>
</gene>
<accession>A0A9W7XNR1</accession>
<dbReference type="InterPro" id="IPR051181">
    <property type="entry name" value="CAF1_poly(A)_ribonucleases"/>
</dbReference>
<dbReference type="EMBL" id="JANBOH010000062">
    <property type="protein sequence ID" value="KAJ1646406.1"/>
    <property type="molecule type" value="Genomic_DNA"/>
</dbReference>
<evidence type="ECO:0000256" key="1">
    <source>
        <dbReference type="ARBA" id="ARBA00008372"/>
    </source>
</evidence>
<sequence length="520" mass="58796">MDVTRDNFAKALKEFKESIAGCDFVAMDMEMTGLYESKQLTPSRLDTHDERYAKLKRSVESYGVAQVGICLFTWVEPQQQEGLDSGYYEAKPFNFNVFPCTSIGAIPVETHFGCKNTAFEFLSRNGFDFNKWINSGIPYLRADEAHRFQAERTGQLLNKRIPFVVDEKHIGFVRDFERALKSFSSSRRKMMSYETANSYERKIIYETLSKYDTLGARGRLGLIEIFKASKRAVAMHNFDKLRKLEANIKAARGFCEIIDVLSAARKLIVGHNMPLDIMHAYSKFYRELPDLRTDFEQSMQRFLPILIDTKYIIESTPAIKTRYGTSNLDEIAPMLEREAGYYSPSSSSMATHRAQLIRHHPGFVQNASQGMHEAGYDAYMTGATFIRLLKLEGGLDLYAISSPSENTSELVLYRYINKLYQAVGDRLYWQLSGSDASRLSPANTRSSASESEGDSSADNSANNIYKSNHASAQERVCSDSSASDVRSLEKADSKVIAKFCNAFLNQVTEQCSLMNINNSE</sequence>
<reference evidence="3" key="1">
    <citation type="submission" date="2022-07" db="EMBL/GenBank/DDBJ databases">
        <title>Phylogenomic reconstructions and comparative analyses of Kickxellomycotina fungi.</title>
        <authorList>
            <person name="Reynolds N.K."/>
            <person name="Stajich J.E."/>
            <person name="Barry K."/>
            <person name="Grigoriev I.V."/>
            <person name="Crous P."/>
            <person name="Smith M.E."/>
        </authorList>
    </citation>
    <scope>NUCLEOTIDE SEQUENCE</scope>
    <source>
        <strain evidence="3">NBRC 105413</strain>
    </source>
</reference>
<dbReference type="PANTHER" id="PTHR15092:SF22">
    <property type="entry name" value="POLY(A)-SPECIFIC RIBONUCLEASE PNLDC1"/>
    <property type="match status" value="1"/>
</dbReference>
<comment type="caution">
    <text evidence="3">The sequence shown here is derived from an EMBL/GenBank/DDBJ whole genome shotgun (WGS) entry which is preliminary data.</text>
</comment>
<evidence type="ECO:0000313" key="4">
    <source>
        <dbReference type="Proteomes" id="UP001145021"/>
    </source>
</evidence>
<feature type="compositionally biased region" description="Polar residues" evidence="2">
    <location>
        <begin position="436"/>
        <end position="445"/>
    </location>
</feature>
<dbReference type="GO" id="GO:0000175">
    <property type="term" value="F:3'-5'-RNA exonuclease activity"/>
    <property type="evidence" value="ECO:0007669"/>
    <property type="project" value="TreeGrafter"/>
</dbReference>
<evidence type="ECO:0000313" key="3">
    <source>
        <dbReference type="EMBL" id="KAJ1646406.1"/>
    </source>
</evidence>
<dbReference type="InterPro" id="IPR012337">
    <property type="entry name" value="RNaseH-like_sf"/>
</dbReference>
<feature type="compositionally biased region" description="Low complexity" evidence="2">
    <location>
        <begin position="446"/>
        <end position="463"/>
    </location>
</feature>
<dbReference type="InterPro" id="IPR036397">
    <property type="entry name" value="RNaseH_sf"/>
</dbReference>
<name>A0A9W7XNR1_9FUNG</name>
<dbReference type="GO" id="GO:0003723">
    <property type="term" value="F:RNA binding"/>
    <property type="evidence" value="ECO:0007669"/>
    <property type="project" value="TreeGrafter"/>
</dbReference>
<dbReference type="InterPro" id="IPR006941">
    <property type="entry name" value="RNase_CAF1"/>
</dbReference>
<feature type="region of interest" description="Disordered" evidence="2">
    <location>
        <begin position="436"/>
        <end position="463"/>
    </location>
</feature>
<dbReference type="PANTHER" id="PTHR15092">
    <property type="entry name" value="POLY A -SPECIFIC RIBONUCLEASE/TARGET OF EGR1, MEMBER 1"/>
    <property type="match status" value="1"/>
</dbReference>
<keyword evidence="4" id="KW-1185">Reference proteome</keyword>
<comment type="similarity">
    <text evidence="1">Belongs to the CAF1 family.</text>
</comment>
<dbReference type="Pfam" id="PF04857">
    <property type="entry name" value="CAF1"/>
    <property type="match status" value="1"/>
</dbReference>
<dbReference type="SUPFAM" id="SSF53098">
    <property type="entry name" value="Ribonuclease H-like"/>
    <property type="match status" value="1"/>
</dbReference>
<dbReference type="Gene3D" id="3.30.420.10">
    <property type="entry name" value="Ribonuclease H-like superfamily/Ribonuclease H"/>
    <property type="match status" value="1"/>
</dbReference>
<dbReference type="AlphaFoldDB" id="A0A9W7XNR1"/>
<protein>
    <recommendedName>
        <fullName evidence="5">CAF1-domain-containing protein</fullName>
    </recommendedName>
</protein>
<evidence type="ECO:0008006" key="5">
    <source>
        <dbReference type="Google" id="ProtNLM"/>
    </source>
</evidence>
<evidence type="ECO:0000256" key="2">
    <source>
        <dbReference type="SAM" id="MobiDB-lite"/>
    </source>
</evidence>
<organism evidence="3 4">
    <name type="scientific">Coemansia asiatica</name>
    <dbReference type="NCBI Taxonomy" id="1052880"/>
    <lineage>
        <taxon>Eukaryota</taxon>
        <taxon>Fungi</taxon>
        <taxon>Fungi incertae sedis</taxon>
        <taxon>Zoopagomycota</taxon>
        <taxon>Kickxellomycotina</taxon>
        <taxon>Kickxellomycetes</taxon>
        <taxon>Kickxellales</taxon>
        <taxon>Kickxellaceae</taxon>
        <taxon>Coemansia</taxon>
    </lineage>
</organism>
<dbReference type="CDD" id="cd02325">
    <property type="entry name" value="R3H"/>
    <property type="match status" value="1"/>
</dbReference>
<proteinExistence type="inferred from homology"/>